<protein>
    <submittedName>
        <fullName evidence="1">Uncharacterized protein</fullName>
    </submittedName>
</protein>
<evidence type="ECO:0000313" key="1">
    <source>
        <dbReference type="EMBL" id="GAA3164112.1"/>
    </source>
</evidence>
<dbReference type="Proteomes" id="UP001499924">
    <property type="component" value="Unassembled WGS sequence"/>
</dbReference>
<proteinExistence type="predicted"/>
<accession>A0ABP6P133</accession>
<comment type="caution">
    <text evidence="1">The sequence shown here is derived from an EMBL/GenBank/DDBJ whole genome shotgun (WGS) entry which is preliminary data.</text>
</comment>
<evidence type="ECO:0000313" key="2">
    <source>
        <dbReference type="Proteomes" id="UP001499924"/>
    </source>
</evidence>
<organism evidence="1 2">
    <name type="scientific">Blastococcus jejuensis</name>
    <dbReference type="NCBI Taxonomy" id="351224"/>
    <lineage>
        <taxon>Bacteria</taxon>
        <taxon>Bacillati</taxon>
        <taxon>Actinomycetota</taxon>
        <taxon>Actinomycetes</taxon>
        <taxon>Geodermatophilales</taxon>
        <taxon>Geodermatophilaceae</taxon>
        <taxon>Blastococcus</taxon>
    </lineage>
</organism>
<dbReference type="EMBL" id="BAAAVV010000003">
    <property type="protein sequence ID" value="GAA3164112.1"/>
    <property type="molecule type" value="Genomic_DNA"/>
</dbReference>
<gene>
    <name evidence="1" type="ORF">GCM10010531_15360</name>
</gene>
<reference evidence="2" key="1">
    <citation type="journal article" date="2019" name="Int. J. Syst. Evol. Microbiol.">
        <title>The Global Catalogue of Microorganisms (GCM) 10K type strain sequencing project: providing services to taxonomists for standard genome sequencing and annotation.</title>
        <authorList>
            <consortium name="The Broad Institute Genomics Platform"/>
            <consortium name="The Broad Institute Genome Sequencing Center for Infectious Disease"/>
            <person name="Wu L."/>
            <person name="Ma J."/>
        </authorList>
    </citation>
    <scope>NUCLEOTIDE SEQUENCE [LARGE SCALE GENOMIC DNA]</scope>
    <source>
        <strain evidence="2">JCM 15614</strain>
    </source>
</reference>
<name>A0ABP6P133_9ACTN</name>
<keyword evidence="2" id="KW-1185">Reference proteome</keyword>
<sequence length="175" mass="20159">MTTSRPTATPIDPGEGWSRCWHCGRGTQGGKHRGHSDDPQIRGYVTWAKCRNKDLKEYQLALPDPGTLTDPTVEHPQMTRLAFERGPDWLDDEAPRRWGASMVWWQPTKEFVVQVYVDGSIAISESFEERADAEAWFTREVVRLRREDSRFRPSMAELAAMPWNTDDDEDPQLPE</sequence>